<proteinExistence type="predicted"/>
<gene>
    <name evidence="2" type="ORF">PLEPLA_LOCUS37617</name>
</gene>
<comment type="caution">
    <text evidence="2">The sequence shown here is derived from an EMBL/GenBank/DDBJ whole genome shotgun (WGS) entry which is preliminary data.</text>
</comment>
<feature type="region of interest" description="Disordered" evidence="1">
    <location>
        <begin position="76"/>
        <end position="101"/>
    </location>
</feature>
<evidence type="ECO:0000256" key="1">
    <source>
        <dbReference type="SAM" id="MobiDB-lite"/>
    </source>
</evidence>
<dbReference type="AlphaFoldDB" id="A0A9N7VCN4"/>
<protein>
    <submittedName>
        <fullName evidence="2">Uncharacterized protein</fullName>
    </submittedName>
</protein>
<evidence type="ECO:0000313" key="2">
    <source>
        <dbReference type="EMBL" id="CAB1449931.1"/>
    </source>
</evidence>
<dbReference type="EMBL" id="CADEAL010004034">
    <property type="protein sequence ID" value="CAB1449931.1"/>
    <property type="molecule type" value="Genomic_DNA"/>
</dbReference>
<feature type="region of interest" description="Disordered" evidence="1">
    <location>
        <begin position="1"/>
        <end position="28"/>
    </location>
</feature>
<organism evidence="2 3">
    <name type="scientific">Pleuronectes platessa</name>
    <name type="common">European plaice</name>
    <dbReference type="NCBI Taxonomy" id="8262"/>
    <lineage>
        <taxon>Eukaryota</taxon>
        <taxon>Metazoa</taxon>
        <taxon>Chordata</taxon>
        <taxon>Craniata</taxon>
        <taxon>Vertebrata</taxon>
        <taxon>Euteleostomi</taxon>
        <taxon>Actinopterygii</taxon>
        <taxon>Neopterygii</taxon>
        <taxon>Teleostei</taxon>
        <taxon>Neoteleostei</taxon>
        <taxon>Acanthomorphata</taxon>
        <taxon>Carangaria</taxon>
        <taxon>Pleuronectiformes</taxon>
        <taxon>Pleuronectoidei</taxon>
        <taxon>Pleuronectidae</taxon>
        <taxon>Pleuronectes</taxon>
    </lineage>
</organism>
<accession>A0A9N7VCN4</accession>
<feature type="compositionally biased region" description="Low complexity" evidence="1">
    <location>
        <begin position="79"/>
        <end position="95"/>
    </location>
</feature>
<sequence>MEETGTPFVSRAQDNDSNYTEDRKRDMRTDKVRLRFLEDNTHTEDTGQSSGCMSLLLDEKPDLKCHSQRERGIRWELRSSGSSSPDSQVGSSQQSLGYTRG</sequence>
<dbReference type="Proteomes" id="UP001153269">
    <property type="component" value="Unassembled WGS sequence"/>
</dbReference>
<evidence type="ECO:0000313" key="3">
    <source>
        <dbReference type="Proteomes" id="UP001153269"/>
    </source>
</evidence>
<name>A0A9N7VCN4_PLEPL</name>
<keyword evidence="3" id="KW-1185">Reference proteome</keyword>
<reference evidence="2" key="1">
    <citation type="submission" date="2020-03" db="EMBL/GenBank/DDBJ databases">
        <authorList>
            <person name="Weist P."/>
        </authorList>
    </citation>
    <scope>NUCLEOTIDE SEQUENCE</scope>
</reference>